<comment type="caution">
    <text evidence="4">The sequence shown here is derived from an EMBL/GenBank/DDBJ whole genome shotgun (WGS) entry which is preliminary data.</text>
</comment>
<sequence>MIELNKVSVQKGDRTVLQHIDWQVKENEHWAIIGGNGAGKSTLLEVIAGKIFPFKGVASVPHYSKMAFVAKDYSFNRIVQSATQYYQQRFNSMDAEIAPTVIEILQNQIKPIGTVDEKSIKLPPIEFSEEEISRVASLLKINHLLDRSIVTLSNGETRRTLITLSLLRKPQFLLLDNPFIGLDVESRKTLHEVLNQVAQSGIQIIIVSSFKEIPDCITNVIELKDGKIENTFTRPFAFKEENTAREKLLYPEILDKIKQNPPKHDFKFAIDMRNIVVTYKNKNVVDGVSWQVKKGEKWALMGPNGSGKSTLLSLITADNPQGYQNDYALFDRKRGTGESIWDIKQRMGYVSPELHLYFNRNTEVWKAVASGLFDSAGLFKKLTPEEQAIVDDYLKLLNIHHLANRKITQLSSGEQRQVFLARALVKNPSLLLLDEPCQGLDYNHMVYFRDLVDELVTELNKTLVYVTHYTDEIPACVDKIIRLENGKTVELGKRSL</sequence>
<evidence type="ECO:0000259" key="3">
    <source>
        <dbReference type="PROSITE" id="PS50893"/>
    </source>
</evidence>
<keyword evidence="2 4" id="KW-0067">ATP-binding</keyword>
<feature type="domain" description="ABC transporter" evidence="3">
    <location>
        <begin position="270"/>
        <end position="496"/>
    </location>
</feature>
<dbReference type="PANTHER" id="PTHR43158">
    <property type="entry name" value="SKFA PEPTIDE EXPORT ATP-BINDING PROTEIN SKFE"/>
    <property type="match status" value="1"/>
</dbReference>
<dbReference type="PROSITE" id="PS50893">
    <property type="entry name" value="ABC_TRANSPORTER_2"/>
    <property type="match status" value="2"/>
</dbReference>
<keyword evidence="1" id="KW-0547">Nucleotide-binding</keyword>
<gene>
    <name evidence="4" type="ORF">ACFSR2_22330</name>
</gene>
<evidence type="ECO:0000256" key="2">
    <source>
        <dbReference type="ARBA" id="ARBA00022840"/>
    </source>
</evidence>
<dbReference type="InterPro" id="IPR003593">
    <property type="entry name" value="AAA+_ATPase"/>
</dbReference>
<protein>
    <submittedName>
        <fullName evidence="4">ATP-binding cassette domain-containing protein</fullName>
    </submittedName>
</protein>
<accession>A0ABW5JET5</accession>
<evidence type="ECO:0000313" key="4">
    <source>
        <dbReference type="EMBL" id="MFD2523653.1"/>
    </source>
</evidence>
<dbReference type="GO" id="GO:0005524">
    <property type="term" value="F:ATP binding"/>
    <property type="evidence" value="ECO:0007669"/>
    <property type="project" value="UniProtKB-KW"/>
</dbReference>
<evidence type="ECO:0000313" key="5">
    <source>
        <dbReference type="Proteomes" id="UP001597510"/>
    </source>
</evidence>
<dbReference type="Pfam" id="PF00005">
    <property type="entry name" value="ABC_tran"/>
    <property type="match status" value="2"/>
</dbReference>
<dbReference type="InterPro" id="IPR003439">
    <property type="entry name" value="ABC_transporter-like_ATP-bd"/>
</dbReference>
<dbReference type="RefSeq" id="WP_340233743.1">
    <property type="nucleotide sequence ID" value="NZ_JBBEWC010000001.1"/>
</dbReference>
<dbReference type="SUPFAM" id="SSF52540">
    <property type="entry name" value="P-loop containing nucleoside triphosphate hydrolases"/>
    <property type="match status" value="2"/>
</dbReference>
<name>A0ABW5JET5_9BACT</name>
<organism evidence="4 5">
    <name type="scientific">Emticicia soli</name>
    <dbReference type="NCBI Taxonomy" id="2027878"/>
    <lineage>
        <taxon>Bacteria</taxon>
        <taxon>Pseudomonadati</taxon>
        <taxon>Bacteroidota</taxon>
        <taxon>Cytophagia</taxon>
        <taxon>Cytophagales</taxon>
        <taxon>Leadbetterellaceae</taxon>
        <taxon>Emticicia</taxon>
    </lineage>
</organism>
<reference evidence="5" key="1">
    <citation type="journal article" date="2019" name="Int. J. Syst. Evol. Microbiol.">
        <title>The Global Catalogue of Microorganisms (GCM) 10K type strain sequencing project: providing services to taxonomists for standard genome sequencing and annotation.</title>
        <authorList>
            <consortium name="The Broad Institute Genomics Platform"/>
            <consortium name="The Broad Institute Genome Sequencing Center for Infectious Disease"/>
            <person name="Wu L."/>
            <person name="Ma J."/>
        </authorList>
    </citation>
    <scope>NUCLEOTIDE SEQUENCE [LARGE SCALE GENOMIC DNA]</scope>
    <source>
        <strain evidence="5">KCTC 52344</strain>
    </source>
</reference>
<feature type="domain" description="ABC transporter" evidence="3">
    <location>
        <begin position="2"/>
        <end position="250"/>
    </location>
</feature>
<dbReference type="EMBL" id="JBHULC010000038">
    <property type="protein sequence ID" value="MFD2523653.1"/>
    <property type="molecule type" value="Genomic_DNA"/>
</dbReference>
<evidence type="ECO:0000256" key="1">
    <source>
        <dbReference type="ARBA" id="ARBA00022741"/>
    </source>
</evidence>
<dbReference type="Proteomes" id="UP001597510">
    <property type="component" value="Unassembled WGS sequence"/>
</dbReference>
<dbReference type="PANTHER" id="PTHR43158:SF2">
    <property type="entry name" value="SKFA PEPTIDE EXPORT ATP-BINDING PROTEIN SKFE"/>
    <property type="match status" value="1"/>
</dbReference>
<dbReference type="InterPro" id="IPR027417">
    <property type="entry name" value="P-loop_NTPase"/>
</dbReference>
<proteinExistence type="predicted"/>
<dbReference type="Gene3D" id="3.40.50.300">
    <property type="entry name" value="P-loop containing nucleotide triphosphate hydrolases"/>
    <property type="match status" value="2"/>
</dbReference>
<keyword evidence="5" id="KW-1185">Reference proteome</keyword>
<dbReference type="SMART" id="SM00382">
    <property type="entry name" value="AAA"/>
    <property type="match status" value="2"/>
</dbReference>